<dbReference type="Proteomes" id="UP001177023">
    <property type="component" value="Unassembled WGS sequence"/>
</dbReference>
<keyword evidence="6" id="KW-0131">Cell cycle</keyword>
<gene>
    <name evidence="8" type="ORF">MSPICULIGERA_LOCUS23225</name>
</gene>
<accession>A0AA36DCG4</accession>
<evidence type="ECO:0000256" key="5">
    <source>
        <dbReference type="ARBA" id="ARBA00023242"/>
    </source>
</evidence>
<evidence type="ECO:0000313" key="8">
    <source>
        <dbReference type="EMBL" id="CAJ0585194.1"/>
    </source>
</evidence>
<evidence type="ECO:0000256" key="7">
    <source>
        <dbReference type="SAM" id="MobiDB-lite"/>
    </source>
</evidence>
<evidence type="ECO:0000256" key="3">
    <source>
        <dbReference type="ARBA" id="ARBA00022763"/>
    </source>
</evidence>
<name>A0AA36DCG4_9BILA</name>
<keyword evidence="9" id="KW-1185">Reference proteome</keyword>
<evidence type="ECO:0000313" key="9">
    <source>
        <dbReference type="Proteomes" id="UP001177023"/>
    </source>
</evidence>
<dbReference type="GO" id="GO:0003682">
    <property type="term" value="F:chromatin binding"/>
    <property type="evidence" value="ECO:0007669"/>
    <property type="project" value="TreeGrafter"/>
</dbReference>
<dbReference type="PANTHER" id="PTHR12172:SF0">
    <property type="entry name" value="CELL CYCLE CHECKPOINT PROTEIN RAD17"/>
    <property type="match status" value="1"/>
</dbReference>
<proteinExistence type="predicted"/>
<dbReference type="GO" id="GO:0033314">
    <property type="term" value="P:mitotic DNA replication checkpoint signaling"/>
    <property type="evidence" value="ECO:0007669"/>
    <property type="project" value="TreeGrafter"/>
</dbReference>
<evidence type="ECO:0000256" key="2">
    <source>
        <dbReference type="ARBA" id="ARBA00022741"/>
    </source>
</evidence>
<keyword evidence="2" id="KW-0547">Nucleotide-binding</keyword>
<dbReference type="AlphaFoldDB" id="A0AA36DCG4"/>
<dbReference type="GO" id="GO:0006281">
    <property type="term" value="P:DNA repair"/>
    <property type="evidence" value="ECO:0007669"/>
    <property type="project" value="InterPro"/>
</dbReference>
<feature type="region of interest" description="Disordered" evidence="7">
    <location>
        <begin position="1"/>
        <end position="54"/>
    </location>
</feature>
<organism evidence="8 9">
    <name type="scientific">Mesorhabditis spiculigera</name>
    <dbReference type="NCBI Taxonomy" id="96644"/>
    <lineage>
        <taxon>Eukaryota</taxon>
        <taxon>Metazoa</taxon>
        <taxon>Ecdysozoa</taxon>
        <taxon>Nematoda</taxon>
        <taxon>Chromadorea</taxon>
        <taxon>Rhabditida</taxon>
        <taxon>Rhabditina</taxon>
        <taxon>Rhabditomorpha</taxon>
        <taxon>Rhabditoidea</taxon>
        <taxon>Rhabditidae</taxon>
        <taxon>Mesorhabditinae</taxon>
        <taxon>Mesorhabditis</taxon>
    </lineage>
</organism>
<dbReference type="PANTHER" id="PTHR12172">
    <property type="entry name" value="CELL CYCLE CHECKPOINT PROTEIN RAD17"/>
    <property type="match status" value="1"/>
</dbReference>
<dbReference type="GO" id="GO:0000077">
    <property type="term" value="P:DNA damage checkpoint signaling"/>
    <property type="evidence" value="ECO:0007669"/>
    <property type="project" value="TreeGrafter"/>
</dbReference>
<dbReference type="InterPro" id="IPR004582">
    <property type="entry name" value="Checkpoint_prot_Rad17_Rad24"/>
</dbReference>
<comment type="caution">
    <text evidence="8">The sequence shown here is derived from an EMBL/GenBank/DDBJ whole genome shotgun (WGS) entry which is preliminary data.</text>
</comment>
<keyword evidence="4" id="KW-0067">ATP-binding</keyword>
<keyword evidence="3" id="KW-0227">DNA damage</keyword>
<evidence type="ECO:0000256" key="6">
    <source>
        <dbReference type="ARBA" id="ARBA00023306"/>
    </source>
</evidence>
<dbReference type="GO" id="GO:0005634">
    <property type="term" value="C:nucleus"/>
    <property type="evidence" value="ECO:0007669"/>
    <property type="project" value="UniProtKB-SubCell"/>
</dbReference>
<feature type="non-terminal residue" evidence="8">
    <location>
        <position position="1"/>
    </location>
</feature>
<comment type="subcellular location">
    <subcellularLocation>
        <location evidence="1">Nucleus</location>
    </subcellularLocation>
</comment>
<dbReference type="GO" id="GO:0003689">
    <property type="term" value="F:DNA clamp loader activity"/>
    <property type="evidence" value="ECO:0007669"/>
    <property type="project" value="TreeGrafter"/>
</dbReference>
<protein>
    <submittedName>
        <fullName evidence="8">Uncharacterized protein</fullName>
    </submittedName>
</protein>
<evidence type="ECO:0000256" key="4">
    <source>
        <dbReference type="ARBA" id="ARBA00022840"/>
    </source>
</evidence>
<evidence type="ECO:0000256" key="1">
    <source>
        <dbReference type="ARBA" id="ARBA00004123"/>
    </source>
</evidence>
<dbReference type="GO" id="GO:0005524">
    <property type="term" value="F:ATP binding"/>
    <property type="evidence" value="ECO:0007669"/>
    <property type="project" value="UniProtKB-KW"/>
</dbReference>
<reference evidence="8" key="1">
    <citation type="submission" date="2023-06" db="EMBL/GenBank/DDBJ databases">
        <authorList>
            <person name="Delattre M."/>
        </authorList>
    </citation>
    <scope>NUCLEOTIDE SEQUENCE</scope>
    <source>
        <strain evidence="8">AF72</strain>
    </source>
</reference>
<keyword evidence="5" id="KW-0539">Nucleus</keyword>
<sequence>MVERKRKLTSAAVQALRTRSFDEKRLPSQRSTNSQETREEQPFYEQCSPSSDKELAVNPAKIAEVVEFDGEGEALRNSQNDAEESSEEQNLIEFLKHGSFCTLDNSEPENRKKVLIVEQLPAAFIKAPHTFRAAVKPYLGGVNSLVAFILPSITSTYELCPRRFFTPDFMRENRIEEISFKPIAVSYIVPVLTRLAKQFRINVSKTELQKLAQEANGDIRSALNTFDFTYVSKAGEPTQNMPDLQLDTFRVVGRILYAKRVEDTPKNQRIEERVRAELRRPPLERDLDELFLLSGLPDNQVSLYLHEHTPTFAPSISALSSICDILAYCDTVQPLRYDDLSRMFDRQLAYISASAVMFYNYPPHKWKHGSGGYTFNKSKWVDLSRLKDQLHREATSVAIPEETGTIEELFTLRIPLQKAVGPPLDAISFRSIGYLGRPMNCSWKEGREAWETTARQSLTYLRDSASLPSQRTNTSSANFCFDIEEDSD</sequence>
<dbReference type="EMBL" id="CATQJA010002703">
    <property type="protein sequence ID" value="CAJ0585194.1"/>
    <property type="molecule type" value="Genomic_DNA"/>
</dbReference>